<protein>
    <submittedName>
        <fullName evidence="1">Type IV pilus modification protein PilV</fullName>
    </submittedName>
</protein>
<dbReference type="NCBIfam" id="TIGR02523">
    <property type="entry name" value="type_IV_pilV"/>
    <property type="match status" value="1"/>
</dbReference>
<gene>
    <name evidence="1" type="primary">pilV</name>
    <name evidence="1" type="ORF">CFter6_5383</name>
</gene>
<dbReference type="EMBL" id="CP013232">
    <property type="protein sequence ID" value="AMO97950.1"/>
    <property type="molecule type" value="Genomic_DNA"/>
</dbReference>
<reference evidence="1 2" key="1">
    <citation type="submission" date="2015-11" db="EMBL/GenBank/DDBJ databases">
        <title>Exploring the genomic traits of fungus-feeding bacterial genus Collimonas.</title>
        <authorList>
            <person name="Song C."/>
            <person name="Schmidt R."/>
            <person name="de Jager V."/>
            <person name="Krzyzanowska D."/>
            <person name="Jongedijk E."/>
            <person name="Cankar K."/>
            <person name="Beekwilder J."/>
            <person name="van Veen A."/>
            <person name="de Boer W."/>
            <person name="van Veen J.A."/>
            <person name="Garbeva P."/>
        </authorList>
    </citation>
    <scope>NUCLEOTIDE SEQUENCE [LARGE SCALE GENOMIC DNA]</scope>
    <source>
        <strain evidence="1 2">Ter6</strain>
    </source>
</reference>
<evidence type="ECO:0000313" key="2">
    <source>
        <dbReference type="Proteomes" id="UP000072421"/>
    </source>
</evidence>
<accession>A0A127PJJ9</accession>
<dbReference type="Proteomes" id="UP000072421">
    <property type="component" value="Chromosome"/>
</dbReference>
<dbReference type="InterPro" id="IPR013362">
    <property type="entry name" value="Pilus_4_PilV"/>
</dbReference>
<organism evidence="1">
    <name type="scientific">Collimonas fungivorans</name>
    <dbReference type="NCBI Taxonomy" id="158899"/>
    <lineage>
        <taxon>Bacteria</taxon>
        <taxon>Pseudomonadati</taxon>
        <taxon>Pseudomonadota</taxon>
        <taxon>Betaproteobacteria</taxon>
        <taxon>Burkholderiales</taxon>
        <taxon>Oxalobacteraceae</taxon>
        <taxon>Collimonas</taxon>
    </lineage>
</organism>
<sequence>MIEVLVAIVIAAFAMFALIGMQTLALHYQKSAHVHSMSSQFSADLADRVRANIRGADSGAYNLSQQTYPAVEESAPSCSESVGCTPQELAAKDIQEWRVSLANAVPGGWGEIAGSLADGFTVKVYFLDPPATGGEPDAVAKNCLPSAADPALHKDVMCIATAFFP</sequence>
<proteinExistence type="predicted"/>
<evidence type="ECO:0000313" key="1">
    <source>
        <dbReference type="EMBL" id="AMO97950.1"/>
    </source>
</evidence>
<dbReference type="AlphaFoldDB" id="A0A127PJJ9"/>
<name>A0A127PJJ9_9BURK</name>
<dbReference type="PATRIC" id="fig|158899.10.peg.5303"/>